<keyword evidence="3" id="KW-1185">Reference proteome</keyword>
<dbReference type="OrthoDB" id="1750875at2759"/>
<gene>
    <name evidence="2" type="ORF">CMV_023155</name>
</gene>
<dbReference type="EMBL" id="JRKL02005077">
    <property type="protein sequence ID" value="KAF3951164.1"/>
    <property type="molecule type" value="Genomic_DNA"/>
</dbReference>
<sequence length="300" mass="34251">MLVPCDGGDACANLLRMLRRARQHEESLQGIHELDQEEQGGFLGRSKKEFCFIWPWVSEFGAWCLLPWVSRFEVDGLEWSRSKIETESERIQGAERDIWVRYDMHPSCAIHPLDDEKSDRNKSNRKEHQAIIATTGFVPMAKRRKELEKMDARKSEVASQGEIVNDSQIFFEVTGPPTHGRVLGMGAGVKPRDVYGPSSSSQCSKQCQADRLKEKEDFELRFKEAKDKSSAEKMEMQGKIDQWKEEMPHMIANALKKMGFNSMQEPTTQTNAREGNQNVDENTEDDSNGSQKENTDSDDD</sequence>
<reference evidence="2" key="1">
    <citation type="submission" date="2020-03" db="EMBL/GenBank/DDBJ databases">
        <title>Castanea mollissima Vanexum genome sequencing.</title>
        <authorList>
            <person name="Staton M."/>
        </authorList>
    </citation>
    <scope>NUCLEOTIDE SEQUENCE</scope>
    <source>
        <tissue evidence="2">Leaf</tissue>
    </source>
</reference>
<proteinExistence type="predicted"/>
<protein>
    <submittedName>
        <fullName evidence="2">Uncharacterized protein</fullName>
    </submittedName>
</protein>
<dbReference type="AlphaFoldDB" id="A0A8J4VJ26"/>
<evidence type="ECO:0000256" key="1">
    <source>
        <dbReference type="SAM" id="MobiDB-lite"/>
    </source>
</evidence>
<feature type="region of interest" description="Disordered" evidence="1">
    <location>
        <begin position="258"/>
        <end position="300"/>
    </location>
</feature>
<name>A0A8J4VJ26_9ROSI</name>
<organism evidence="2 3">
    <name type="scientific">Castanea mollissima</name>
    <name type="common">Chinese chestnut</name>
    <dbReference type="NCBI Taxonomy" id="60419"/>
    <lineage>
        <taxon>Eukaryota</taxon>
        <taxon>Viridiplantae</taxon>
        <taxon>Streptophyta</taxon>
        <taxon>Embryophyta</taxon>
        <taxon>Tracheophyta</taxon>
        <taxon>Spermatophyta</taxon>
        <taxon>Magnoliopsida</taxon>
        <taxon>eudicotyledons</taxon>
        <taxon>Gunneridae</taxon>
        <taxon>Pentapetalae</taxon>
        <taxon>rosids</taxon>
        <taxon>fabids</taxon>
        <taxon>Fagales</taxon>
        <taxon>Fagaceae</taxon>
        <taxon>Castanea</taxon>
    </lineage>
</organism>
<accession>A0A8J4VJ26</accession>
<dbReference type="Proteomes" id="UP000737018">
    <property type="component" value="Unassembled WGS sequence"/>
</dbReference>
<evidence type="ECO:0000313" key="3">
    <source>
        <dbReference type="Proteomes" id="UP000737018"/>
    </source>
</evidence>
<evidence type="ECO:0000313" key="2">
    <source>
        <dbReference type="EMBL" id="KAF3951164.1"/>
    </source>
</evidence>
<comment type="caution">
    <text evidence="2">The sequence shown here is derived from an EMBL/GenBank/DDBJ whole genome shotgun (WGS) entry which is preliminary data.</text>
</comment>
<feature type="compositionally biased region" description="Polar residues" evidence="1">
    <location>
        <begin position="261"/>
        <end position="280"/>
    </location>
</feature>